<evidence type="ECO:0000313" key="2">
    <source>
        <dbReference type="Proteomes" id="UP000005546"/>
    </source>
</evidence>
<reference evidence="1 2" key="1">
    <citation type="submission" date="2011-02" db="EMBL/GenBank/DDBJ databases">
        <authorList>
            <person name="Weinstock G."/>
            <person name="Sodergren E."/>
            <person name="Clifton S."/>
            <person name="Fulton L."/>
            <person name="Fulton B."/>
            <person name="Courtney L."/>
            <person name="Fronick C."/>
            <person name="Harrison M."/>
            <person name="Strong C."/>
            <person name="Farmer C."/>
            <person name="Delahaunty K."/>
            <person name="Markovic C."/>
            <person name="Hall O."/>
            <person name="Minx P."/>
            <person name="Tomlinson C."/>
            <person name="Mitreva M."/>
            <person name="Hou S."/>
            <person name="Chen J."/>
            <person name="Wollam A."/>
            <person name="Pepin K.H."/>
            <person name="Johnson M."/>
            <person name="Bhonagiri V."/>
            <person name="Zhang X."/>
            <person name="Suruliraj S."/>
            <person name="Warren W."/>
            <person name="Chinwalla A."/>
            <person name="Mardis E.R."/>
            <person name="Wilson R.K."/>
        </authorList>
    </citation>
    <scope>NUCLEOTIDE SEQUENCE [LARGE SCALE GENOMIC DNA]</scope>
    <source>
        <strain evidence="1 2">YIT 11841</strain>
    </source>
</reference>
<gene>
    <name evidence="1" type="ORF">HMPREF9442_01495</name>
</gene>
<protein>
    <submittedName>
        <fullName evidence="1">Uncharacterized protein</fullName>
    </submittedName>
</protein>
<sequence>MVFIARNVSPKAPDNIYGIPKCSKMTKKSSEAGMKRCVLYVSELLKMTYFNLCLCFFTQEWA</sequence>
<dbReference type="EMBL" id="AFBR01000036">
    <property type="protein sequence ID" value="EGG54702.1"/>
    <property type="molecule type" value="Genomic_DNA"/>
</dbReference>
<evidence type="ECO:0000313" key="1">
    <source>
        <dbReference type="EMBL" id="EGG54702.1"/>
    </source>
</evidence>
<dbReference type="STRING" id="762982.HMPREF9442_01495"/>
<keyword evidence="2" id="KW-1185">Reference proteome</keyword>
<organism evidence="1 2">
    <name type="scientific">Paraprevotella xylaniphila YIT 11841</name>
    <dbReference type="NCBI Taxonomy" id="762982"/>
    <lineage>
        <taxon>Bacteria</taxon>
        <taxon>Pseudomonadati</taxon>
        <taxon>Bacteroidota</taxon>
        <taxon>Bacteroidia</taxon>
        <taxon>Bacteroidales</taxon>
        <taxon>Prevotellaceae</taxon>
        <taxon>Paraprevotella</taxon>
    </lineage>
</organism>
<accession>F3QTH7</accession>
<proteinExistence type="predicted"/>
<dbReference type="AlphaFoldDB" id="F3QTH7"/>
<name>F3QTH7_9BACT</name>
<dbReference type="OrthoDB" id="9899817at2"/>
<dbReference type="HOGENOM" id="CLU_2900140_0_0_10"/>
<comment type="caution">
    <text evidence="1">The sequence shown here is derived from an EMBL/GenBank/DDBJ whole genome shotgun (WGS) entry which is preliminary data.</text>
</comment>
<dbReference type="Proteomes" id="UP000005546">
    <property type="component" value="Unassembled WGS sequence"/>
</dbReference>